<dbReference type="Proteomes" id="UP000244005">
    <property type="component" value="Unassembled WGS sequence"/>
</dbReference>
<protein>
    <submittedName>
        <fullName evidence="1">Uncharacterized protein</fullName>
    </submittedName>
</protein>
<evidence type="ECO:0000313" key="2">
    <source>
        <dbReference type="Proteomes" id="UP000244005"/>
    </source>
</evidence>
<dbReference type="InterPro" id="IPR027417">
    <property type="entry name" value="P-loop_NTPase"/>
</dbReference>
<dbReference type="PANTHER" id="PTHR48312">
    <property type="match status" value="1"/>
</dbReference>
<reference evidence="2" key="1">
    <citation type="journal article" date="2017" name="Cell">
        <title>Insights into land plant evolution garnered from the Marchantia polymorpha genome.</title>
        <authorList>
            <person name="Bowman J.L."/>
            <person name="Kohchi T."/>
            <person name="Yamato K.T."/>
            <person name="Jenkins J."/>
            <person name="Shu S."/>
            <person name="Ishizaki K."/>
            <person name="Yamaoka S."/>
            <person name="Nishihama R."/>
            <person name="Nakamura Y."/>
            <person name="Berger F."/>
            <person name="Adam C."/>
            <person name="Aki S.S."/>
            <person name="Althoff F."/>
            <person name="Araki T."/>
            <person name="Arteaga-Vazquez M.A."/>
            <person name="Balasubrmanian S."/>
            <person name="Barry K."/>
            <person name="Bauer D."/>
            <person name="Boehm C.R."/>
            <person name="Briginshaw L."/>
            <person name="Caballero-Perez J."/>
            <person name="Catarino B."/>
            <person name="Chen F."/>
            <person name="Chiyoda S."/>
            <person name="Chovatia M."/>
            <person name="Davies K.M."/>
            <person name="Delmans M."/>
            <person name="Demura T."/>
            <person name="Dierschke T."/>
            <person name="Dolan L."/>
            <person name="Dorantes-Acosta A.E."/>
            <person name="Eklund D.M."/>
            <person name="Florent S.N."/>
            <person name="Flores-Sandoval E."/>
            <person name="Fujiyama A."/>
            <person name="Fukuzawa H."/>
            <person name="Galik B."/>
            <person name="Grimanelli D."/>
            <person name="Grimwood J."/>
            <person name="Grossniklaus U."/>
            <person name="Hamada T."/>
            <person name="Haseloff J."/>
            <person name="Hetherington A.J."/>
            <person name="Higo A."/>
            <person name="Hirakawa Y."/>
            <person name="Hundley H.N."/>
            <person name="Ikeda Y."/>
            <person name="Inoue K."/>
            <person name="Inoue S.I."/>
            <person name="Ishida S."/>
            <person name="Jia Q."/>
            <person name="Kakita M."/>
            <person name="Kanazawa T."/>
            <person name="Kawai Y."/>
            <person name="Kawashima T."/>
            <person name="Kennedy M."/>
            <person name="Kinose K."/>
            <person name="Kinoshita T."/>
            <person name="Kohara Y."/>
            <person name="Koide E."/>
            <person name="Komatsu K."/>
            <person name="Kopischke S."/>
            <person name="Kubo M."/>
            <person name="Kyozuka J."/>
            <person name="Lagercrantz U."/>
            <person name="Lin S.S."/>
            <person name="Lindquist E."/>
            <person name="Lipzen A.M."/>
            <person name="Lu C.W."/>
            <person name="De Luna E."/>
            <person name="Martienssen R.A."/>
            <person name="Minamino N."/>
            <person name="Mizutani M."/>
            <person name="Mizutani M."/>
            <person name="Mochizuki N."/>
            <person name="Monte I."/>
            <person name="Mosher R."/>
            <person name="Nagasaki H."/>
            <person name="Nakagami H."/>
            <person name="Naramoto S."/>
            <person name="Nishitani K."/>
            <person name="Ohtani M."/>
            <person name="Okamoto T."/>
            <person name="Okumura M."/>
            <person name="Phillips J."/>
            <person name="Pollak B."/>
            <person name="Reinders A."/>
            <person name="Rovekamp M."/>
            <person name="Sano R."/>
            <person name="Sawa S."/>
            <person name="Schmid M.W."/>
            <person name="Shirakawa M."/>
            <person name="Solano R."/>
            <person name="Spunde A."/>
            <person name="Suetsugu N."/>
            <person name="Sugano S."/>
            <person name="Sugiyama A."/>
            <person name="Sun R."/>
            <person name="Suzuki Y."/>
            <person name="Takenaka M."/>
            <person name="Takezawa D."/>
            <person name="Tomogane H."/>
            <person name="Tsuzuki M."/>
            <person name="Ueda T."/>
            <person name="Umeda M."/>
            <person name="Ward J.M."/>
            <person name="Watanabe Y."/>
            <person name="Yazaki K."/>
            <person name="Yokoyama R."/>
            <person name="Yoshitake Y."/>
            <person name="Yotsui I."/>
            <person name="Zachgo S."/>
            <person name="Schmutz J."/>
        </authorList>
    </citation>
    <scope>NUCLEOTIDE SEQUENCE [LARGE SCALE GENOMIC DNA]</scope>
    <source>
        <strain evidence="2">Tak-1</strain>
    </source>
</reference>
<sequence>MPGGVPALASTILHHYGRKNPNASRKRCASMPGGVHALASTIRSASNLLQRMMAKQPGCQSSEYKLMDAGLAARSQLRKGRLSEWSDEEREVLYDMFRAGFDKVQDELADARKNGNQVFMKEHTSFLSGPDKLFARTFDGDEVDPLVVYERNAPKSPHTNPTSMPDSLLLSMQPIFQIRHPVLMFPSMLRAMIKLNGRARPRDLEVTAMLTLRYSRDLFDWYLNHGGEVKPKVIDADDIINDRAVVRQLCIETGMDPDAVQYEWEIREEKDPLKAIFLSTINASTSVIPGLVARGLDFDIEKVKWKAEFGEGDGEDLAKLVQDAMPDYNYLLSQRTLPGQVDSPQAQD</sequence>
<accession>A0A2R6VZM1</accession>
<dbReference type="Gene3D" id="3.40.50.300">
    <property type="entry name" value="P-loop containing nucleotide triphosphate hydrolases"/>
    <property type="match status" value="1"/>
</dbReference>
<dbReference type="OrthoDB" id="3650366at2759"/>
<dbReference type="EMBL" id="KZ772890">
    <property type="protein sequence ID" value="PTQ27066.1"/>
    <property type="molecule type" value="Genomic_DNA"/>
</dbReference>
<evidence type="ECO:0000313" key="1">
    <source>
        <dbReference type="EMBL" id="PTQ27066.1"/>
    </source>
</evidence>
<name>A0A2R6VZM1_MARPO</name>
<organism evidence="1 2">
    <name type="scientific">Marchantia polymorpha</name>
    <name type="common">Common liverwort</name>
    <name type="synonym">Marchantia aquatica</name>
    <dbReference type="NCBI Taxonomy" id="3197"/>
    <lineage>
        <taxon>Eukaryota</taxon>
        <taxon>Viridiplantae</taxon>
        <taxon>Streptophyta</taxon>
        <taxon>Embryophyta</taxon>
        <taxon>Marchantiophyta</taxon>
        <taxon>Marchantiopsida</taxon>
        <taxon>Marchantiidae</taxon>
        <taxon>Marchantiales</taxon>
        <taxon>Marchantiaceae</taxon>
        <taxon>Marchantia</taxon>
    </lineage>
</organism>
<gene>
    <name evidence="1" type="ORF">MARPO_0228s0003</name>
</gene>
<keyword evidence="2" id="KW-1185">Reference proteome</keyword>
<dbReference type="PANTHER" id="PTHR48312:SF1">
    <property type="entry name" value="SULFOTRANSFERASE"/>
    <property type="match status" value="1"/>
</dbReference>
<dbReference type="AlphaFoldDB" id="A0A2R6VZM1"/>
<proteinExistence type="predicted"/>
<dbReference type="SUPFAM" id="SSF52540">
    <property type="entry name" value="P-loop containing nucleoside triphosphate hydrolases"/>
    <property type="match status" value="1"/>
</dbReference>